<dbReference type="RefSeq" id="WP_081791463.1">
    <property type="nucleotide sequence ID" value="NZ_QPJL01000031.1"/>
</dbReference>
<dbReference type="GO" id="GO:0003677">
    <property type="term" value="F:DNA binding"/>
    <property type="evidence" value="ECO:0007669"/>
    <property type="project" value="InterPro"/>
</dbReference>
<dbReference type="Gene3D" id="3.20.20.150">
    <property type="entry name" value="Divalent-metal-dependent TIM barrel enzymes"/>
    <property type="match status" value="1"/>
</dbReference>
<dbReference type="Proteomes" id="UP000253345">
    <property type="component" value="Unassembled WGS sequence"/>
</dbReference>
<dbReference type="GO" id="GO:0003906">
    <property type="term" value="F:DNA-(apurinic or apyrimidinic site) endonuclease activity"/>
    <property type="evidence" value="ECO:0007669"/>
    <property type="project" value="TreeGrafter"/>
</dbReference>
<dbReference type="SUPFAM" id="SSF51658">
    <property type="entry name" value="Xylose isomerase-like"/>
    <property type="match status" value="1"/>
</dbReference>
<sequence length="305" mass="33385">MTRLAIPPDIRFGVGGFPLAFTERPEAKDRGAVFAWLRSVGLDAIELQMTYGPRMTAEQGRRYRALAIADDIKLSIHGSYYIVLASPDPAKVLRSVDTLLRTYEQADILGAREIVLHPGSLYGAPEADVSRRFAENLERFMAQLGKTDISLMIETAGKVGQMGSVDMILDVASTVKGVGPCIDFGHVHARSLGELETPDAMAQVFARIDEFQRSNPDTPTHFHYTPIHFGPRGEIQHRALSDIDGVSNKPFHPRPEPVAAGLAGLPGRFTIISETHNSQEMGAIRLKNLINSGTCGHKEVGYLVE</sequence>
<dbReference type="PANTHER" id="PTHR21445">
    <property type="entry name" value="ENDONUCLEASE IV ENDODEOXYRIBONUCLEASE IV"/>
    <property type="match status" value="1"/>
</dbReference>
<dbReference type="PANTHER" id="PTHR21445:SF0">
    <property type="entry name" value="APURINIC-APYRIMIDINIC ENDONUCLEASE"/>
    <property type="match status" value="1"/>
</dbReference>
<keyword evidence="2" id="KW-0255">Endonuclease</keyword>
<feature type="domain" description="Xylose isomerase-like TIM barrel" evidence="1">
    <location>
        <begin position="34"/>
        <end position="199"/>
    </location>
</feature>
<gene>
    <name evidence="2" type="ORF">DFP89_13122</name>
</gene>
<dbReference type="InterPro" id="IPR001719">
    <property type="entry name" value="AP_endonuc_2"/>
</dbReference>
<evidence type="ECO:0000313" key="2">
    <source>
        <dbReference type="EMBL" id="RCW78807.1"/>
    </source>
</evidence>
<dbReference type="OrthoDB" id="9782576at2"/>
<dbReference type="GO" id="GO:0008081">
    <property type="term" value="F:phosphoric diester hydrolase activity"/>
    <property type="evidence" value="ECO:0007669"/>
    <property type="project" value="TreeGrafter"/>
</dbReference>
<keyword evidence="2" id="KW-0540">Nuclease</keyword>
<evidence type="ECO:0000259" key="1">
    <source>
        <dbReference type="Pfam" id="PF01261"/>
    </source>
</evidence>
<evidence type="ECO:0000313" key="3">
    <source>
        <dbReference type="Proteomes" id="UP000253345"/>
    </source>
</evidence>
<keyword evidence="2" id="KW-0378">Hydrolase</keyword>
<dbReference type="Pfam" id="PF01261">
    <property type="entry name" value="AP_endonuc_2"/>
    <property type="match status" value="1"/>
</dbReference>
<dbReference type="SMART" id="SM00518">
    <property type="entry name" value="AP2Ec"/>
    <property type="match status" value="1"/>
</dbReference>
<dbReference type="GO" id="GO:0006284">
    <property type="term" value="P:base-excision repair"/>
    <property type="evidence" value="ECO:0007669"/>
    <property type="project" value="TreeGrafter"/>
</dbReference>
<name>A0A368YIT7_9RHOB</name>
<dbReference type="EMBL" id="QPJL01000031">
    <property type="protein sequence ID" value="RCW78807.1"/>
    <property type="molecule type" value="Genomic_DNA"/>
</dbReference>
<dbReference type="GO" id="GO:0008270">
    <property type="term" value="F:zinc ion binding"/>
    <property type="evidence" value="ECO:0007669"/>
    <property type="project" value="InterPro"/>
</dbReference>
<dbReference type="InterPro" id="IPR013022">
    <property type="entry name" value="Xyl_isomerase-like_TIM-brl"/>
</dbReference>
<keyword evidence="3" id="KW-1185">Reference proteome</keyword>
<organism evidence="2 3">
    <name type="scientific">Paracoccus lutimaris</name>
    <dbReference type="NCBI Taxonomy" id="1490030"/>
    <lineage>
        <taxon>Bacteria</taxon>
        <taxon>Pseudomonadati</taxon>
        <taxon>Pseudomonadota</taxon>
        <taxon>Alphaproteobacteria</taxon>
        <taxon>Rhodobacterales</taxon>
        <taxon>Paracoccaceae</taxon>
        <taxon>Paracoccus</taxon>
    </lineage>
</organism>
<dbReference type="InterPro" id="IPR036237">
    <property type="entry name" value="Xyl_isomerase-like_sf"/>
</dbReference>
<reference evidence="2 3" key="1">
    <citation type="submission" date="2018-07" db="EMBL/GenBank/DDBJ databases">
        <title>Genomic Encyclopedia of Type Strains, Phase III (KMG-III): the genomes of soil and plant-associated and newly described type strains.</title>
        <authorList>
            <person name="Whitman W."/>
        </authorList>
    </citation>
    <scope>NUCLEOTIDE SEQUENCE [LARGE SCALE GENOMIC DNA]</scope>
    <source>
        <strain evidence="2 3">CECT 8525</strain>
    </source>
</reference>
<proteinExistence type="predicted"/>
<accession>A0A368YIT7</accession>
<protein>
    <submittedName>
        <fullName evidence="2">Endonuclease IV</fullName>
    </submittedName>
</protein>
<dbReference type="AlphaFoldDB" id="A0A368YIT7"/>
<comment type="caution">
    <text evidence="2">The sequence shown here is derived from an EMBL/GenBank/DDBJ whole genome shotgun (WGS) entry which is preliminary data.</text>
</comment>